<keyword evidence="3" id="KW-1185">Reference proteome</keyword>
<protein>
    <submittedName>
        <fullName evidence="2">Uncharacterized protein</fullName>
    </submittedName>
</protein>
<name>A0A7J7N9I1_9MAGN</name>
<reference evidence="2 3" key="1">
    <citation type="journal article" date="2020" name="IScience">
        <title>Genome Sequencing of the Endangered Kingdonia uniflora (Circaeasteraceae, Ranunculales) Reveals Potential Mechanisms of Evolutionary Specialization.</title>
        <authorList>
            <person name="Sun Y."/>
            <person name="Deng T."/>
            <person name="Zhang A."/>
            <person name="Moore M.J."/>
            <person name="Landis J.B."/>
            <person name="Lin N."/>
            <person name="Zhang H."/>
            <person name="Zhang X."/>
            <person name="Huang J."/>
            <person name="Zhang X."/>
            <person name="Sun H."/>
            <person name="Wang H."/>
        </authorList>
    </citation>
    <scope>NUCLEOTIDE SEQUENCE [LARGE SCALE GENOMIC DNA]</scope>
    <source>
        <strain evidence="2">TB1705</strain>
        <tissue evidence="2">Leaf</tissue>
    </source>
</reference>
<comment type="caution">
    <text evidence="2">The sequence shown here is derived from an EMBL/GenBank/DDBJ whole genome shotgun (WGS) entry which is preliminary data.</text>
</comment>
<evidence type="ECO:0000313" key="3">
    <source>
        <dbReference type="Proteomes" id="UP000541444"/>
    </source>
</evidence>
<accession>A0A7J7N9I1</accession>
<dbReference type="EMBL" id="JACGCM010000971">
    <property type="protein sequence ID" value="KAF6163650.1"/>
    <property type="molecule type" value="Genomic_DNA"/>
</dbReference>
<dbReference type="AlphaFoldDB" id="A0A7J7N9I1"/>
<feature type="region of interest" description="Disordered" evidence="1">
    <location>
        <begin position="60"/>
        <end position="91"/>
    </location>
</feature>
<sequence>MAEFEERRFRGLSWTSILAPSAEKRISEAVILASNYHVLRSDEVEFETYSQVIHPIPDKMEWSKTSEGPVDEGSIVVRPPMFRPPPGRPENKRLCIEDINR</sequence>
<dbReference type="Proteomes" id="UP000541444">
    <property type="component" value="Unassembled WGS sequence"/>
</dbReference>
<proteinExistence type="predicted"/>
<evidence type="ECO:0000256" key="1">
    <source>
        <dbReference type="SAM" id="MobiDB-lite"/>
    </source>
</evidence>
<evidence type="ECO:0000313" key="2">
    <source>
        <dbReference type="EMBL" id="KAF6163650.1"/>
    </source>
</evidence>
<organism evidence="2 3">
    <name type="scientific">Kingdonia uniflora</name>
    <dbReference type="NCBI Taxonomy" id="39325"/>
    <lineage>
        <taxon>Eukaryota</taxon>
        <taxon>Viridiplantae</taxon>
        <taxon>Streptophyta</taxon>
        <taxon>Embryophyta</taxon>
        <taxon>Tracheophyta</taxon>
        <taxon>Spermatophyta</taxon>
        <taxon>Magnoliopsida</taxon>
        <taxon>Ranunculales</taxon>
        <taxon>Circaeasteraceae</taxon>
        <taxon>Kingdonia</taxon>
    </lineage>
</organism>
<gene>
    <name evidence="2" type="ORF">GIB67_036110</name>
</gene>